<evidence type="ECO:0000313" key="1">
    <source>
        <dbReference type="EMBL" id="EKM31018.1"/>
    </source>
</evidence>
<dbReference type="AlphaFoldDB" id="A0A454D835"/>
<dbReference type="Proteomes" id="UP000008367">
    <property type="component" value="Unassembled WGS sequence"/>
</dbReference>
<reference evidence="1 2" key="1">
    <citation type="submission" date="2012-10" db="EMBL/GenBank/DDBJ databases">
        <title>Genome sequence of Vibrio Cholerae HENC-02.</title>
        <authorList>
            <person name="Eppinger M."/>
            <person name="Hasan N.A."/>
            <person name="Sengamalay N."/>
            <person name="Hine E."/>
            <person name="Su Q."/>
            <person name="Daugherty S.C."/>
            <person name="Young S."/>
            <person name="Sadzewicz L."/>
            <person name="Tallon L."/>
            <person name="Cebula T.A."/>
            <person name="Ravel J."/>
            <person name="Colwell R.R."/>
        </authorList>
    </citation>
    <scope>NUCLEOTIDE SEQUENCE [LARGE SCALE GENOMIC DNA]</scope>
    <source>
        <strain evidence="1 2">HENC-02</strain>
    </source>
</reference>
<accession>A0A454D835</accession>
<protein>
    <submittedName>
        <fullName evidence="1">Uncharacterized protein</fullName>
    </submittedName>
</protein>
<gene>
    <name evidence="1" type="ORF">VCHENC02_3297</name>
</gene>
<dbReference type="GeneID" id="83584878"/>
<organism evidence="1 2">
    <name type="scientific">Vibrio harveyi</name>
    <name type="common">Beneckea harveyi</name>
    <dbReference type="NCBI Taxonomy" id="669"/>
    <lineage>
        <taxon>Bacteria</taxon>
        <taxon>Pseudomonadati</taxon>
        <taxon>Pseudomonadota</taxon>
        <taxon>Gammaproteobacteria</taxon>
        <taxon>Vibrionales</taxon>
        <taxon>Vibrionaceae</taxon>
        <taxon>Vibrio</taxon>
    </lineage>
</organism>
<dbReference type="RefSeq" id="WP_009696400.1">
    <property type="nucleotide sequence ID" value="NZ_AP031615.1"/>
</dbReference>
<sequence length="46" mass="5389">MRCRSTTQSTETLPTMAAYFQKRVAQSENKLEVLALTYMIELFNWS</sequence>
<comment type="caution">
    <text evidence="1">The sequence shown here is derived from an EMBL/GenBank/DDBJ whole genome shotgun (WGS) entry which is preliminary data.</text>
</comment>
<evidence type="ECO:0000313" key="2">
    <source>
        <dbReference type="Proteomes" id="UP000008367"/>
    </source>
</evidence>
<proteinExistence type="predicted"/>
<dbReference type="EMBL" id="AJSR01001382">
    <property type="protein sequence ID" value="EKM31018.1"/>
    <property type="molecule type" value="Genomic_DNA"/>
</dbReference>
<name>A0A454D835_VIBHA</name>